<protein>
    <recommendedName>
        <fullName evidence="2">G patch domain-containing protein 11</fullName>
    </recommendedName>
    <alternativeName>
        <fullName evidence="3">Coiled-coil domain-containing protein 75</fullName>
    </alternativeName>
</protein>
<dbReference type="PANTHER" id="PTHR21032">
    <property type="entry name" value="G PATCH DOMAIN-CONTAINING PROTEIN 11"/>
    <property type="match status" value="1"/>
</dbReference>
<dbReference type="WBParaSite" id="TMUE_3000013221.1">
    <property type="protein sequence ID" value="TMUE_3000013221.1"/>
    <property type="gene ID" value="WBGene00284939"/>
</dbReference>
<sequence length="265" mass="29843">MSDDDDYMSDKILNKCPDVRPGVVGPSLAKRYRMDKRREEANGKNRQLKTSELERTVLESGLKTALPEDNKGYTILMKMGFKPGSAIGKQSVKCDNTGVTKGPLKEPLPVTLKSDRSGLGHSEEIARKAKAKLEDLIAVSRSSQTDYIARKREEELYRTLTRDLRMARKACYDLDCTAGVETPVMTSFWPKSALQVLEEDESDRQDNRSPTAPPKLSAEEITSLLKSLVEYLRSTYFYCLWCSVKYEGLEDMNENCPGDLAELHS</sequence>
<dbReference type="SMART" id="SM00443">
    <property type="entry name" value="G_patch"/>
    <property type="match status" value="1"/>
</dbReference>
<evidence type="ECO:0000259" key="5">
    <source>
        <dbReference type="PROSITE" id="PS50174"/>
    </source>
</evidence>
<evidence type="ECO:0000313" key="7">
    <source>
        <dbReference type="WBParaSite" id="TMUE_3000013221.1"/>
    </source>
</evidence>
<dbReference type="Pfam" id="PF13821">
    <property type="entry name" value="DUF4187"/>
    <property type="match status" value="1"/>
</dbReference>
<evidence type="ECO:0000256" key="4">
    <source>
        <dbReference type="SAM" id="MobiDB-lite"/>
    </source>
</evidence>
<evidence type="ECO:0000256" key="3">
    <source>
        <dbReference type="ARBA" id="ARBA00030688"/>
    </source>
</evidence>
<dbReference type="PANTHER" id="PTHR21032:SF0">
    <property type="entry name" value="G PATCH DOMAIN-CONTAINING PROTEIN 11"/>
    <property type="match status" value="1"/>
</dbReference>
<feature type="domain" description="G-patch" evidence="5">
    <location>
        <begin position="68"/>
        <end position="124"/>
    </location>
</feature>
<comment type="similarity">
    <text evidence="1">Belongs to the GPATCH11 family.</text>
</comment>
<name>A0A5S6R0P3_TRIMR</name>
<evidence type="ECO:0000256" key="2">
    <source>
        <dbReference type="ARBA" id="ARBA00021978"/>
    </source>
</evidence>
<dbReference type="Proteomes" id="UP000046395">
    <property type="component" value="Unassembled WGS sequence"/>
</dbReference>
<dbReference type="GO" id="GO:0003676">
    <property type="term" value="F:nucleic acid binding"/>
    <property type="evidence" value="ECO:0007669"/>
    <property type="project" value="InterPro"/>
</dbReference>
<dbReference type="GO" id="GO:0000776">
    <property type="term" value="C:kinetochore"/>
    <property type="evidence" value="ECO:0007669"/>
    <property type="project" value="TreeGrafter"/>
</dbReference>
<feature type="region of interest" description="Disordered" evidence="4">
    <location>
        <begin position="1"/>
        <end position="49"/>
    </location>
</feature>
<accession>A0A5S6R0P3</accession>
<reference evidence="7" key="1">
    <citation type="submission" date="2019-12" db="UniProtKB">
        <authorList>
            <consortium name="WormBaseParasite"/>
        </authorList>
    </citation>
    <scope>IDENTIFICATION</scope>
</reference>
<dbReference type="SMART" id="SM01173">
    <property type="entry name" value="DUF4187"/>
    <property type="match status" value="1"/>
</dbReference>
<feature type="compositionally biased region" description="Basic and acidic residues" evidence="4">
    <location>
        <begin position="36"/>
        <end position="49"/>
    </location>
</feature>
<proteinExistence type="inferred from homology"/>
<evidence type="ECO:0000313" key="6">
    <source>
        <dbReference type="Proteomes" id="UP000046395"/>
    </source>
</evidence>
<dbReference type="InterPro" id="IPR000467">
    <property type="entry name" value="G_patch_dom"/>
</dbReference>
<dbReference type="InterPro" id="IPR025239">
    <property type="entry name" value="DUF4187"/>
</dbReference>
<evidence type="ECO:0000256" key="1">
    <source>
        <dbReference type="ARBA" id="ARBA00007140"/>
    </source>
</evidence>
<organism evidence="6 7">
    <name type="scientific">Trichuris muris</name>
    <name type="common">Mouse whipworm</name>
    <dbReference type="NCBI Taxonomy" id="70415"/>
    <lineage>
        <taxon>Eukaryota</taxon>
        <taxon>Metazoa</taxon>
        <taxon>Ecdysozoa</taxon>
        <taxon>Nematoda</taxon>
        <taxon>Enoplea</taxon>
        <taxon>Dorylaimia</taxon>
        <taxon>Trichinellida</taxon>
        <taxon>Trichuridae</taxon>
        <taxon>Trichuris</taxon>
    </lineage>
</organism>
<dbReference type="AlphaFoldDB" id="A0A5S6R0P3"/>
<dbReference type="STRING" id="70415.A0A5S6R0P3"/>
<dbReference type="PROSITE" id="PS50174">
    <property type="entry name" value="G_PATCH"/>
    <property type="match status" value="1"/>
</dbReference>
<keyword evidence="6" id="KW-1185">Reference proteome</keyword>
<dbReference type="InterPro" id="IPR039249">
    <property type="entry name" value="GPATCH11"/>
</dbReference>